<evidence type="ECO:0000313" key="10">
    <source>
        <dbReference type="Proteomes" id="UP000182508"/>
    </source>
</evidence>
<keyword evidence="3" id="KW-0883">Thioether bond</keyword>
<evidence type="ECO:0000256" key="2">
    <source>
        <dbReference type="ARBA" id="ARBA00022529"/>
    </source>
</evidence>
<dbReference type="AlphaFoldDB" id="A0A1G6ADN6"/>
<proteinExistence type="inferred from homology"/>
<feature type="transmembrane region" description="Helical" evidence="8">
    <location>
        <begin position="41"/>
        <end position="61"/>
    </location>
</feature>
<keyword evidence="10" id="KW-1185">Reference proteome</keyword>
<dbReference type="Proteomes" id="UP000182508">
    <property type="component" value="Unassembled WGS sequence"/>
</dbReference>
<protein>
    <recommendedName>
        <fullName evidence="7">Lantibiotic</fullName>
    </recommendedName>
</protein>
<evidence type="ECO:0000256" key="5">
    <source>
        <dbReference type="ARBA" id="ARBA00023022"/>
    </source>
</evidence>
<keyword evidence="5 7" id="KW-0044">Antibiotic</keyword>
<dbReference type="RefSeq" id="WP_074485056.1">
    <property type="nucleotide sequence ID" value="NZ_FMXP01000004.1"/>
</dbReference>
<comment type="function">
    <text evidence="7">Lanthionine-containing peptide antibiotic (lantibiotic) active on Gram-positive bacteria. The bactericidal activity of lantibiotics is based on depolarization of energized bacterial cytoplasmic membranes, initiated by the formation of aqueous transmembrane pores.</text>
</comment>
<gene>
    <name evidence="9" type="ORF">SAMN02910293_00313</name>
</gene>
<dbReference type="Pfam" id="PF04604">
    <property type="entry name" value="L_biotic_typeA"/>
    <property type="match status" value="1"/>
</dbReference>
<evidence type="ECO:0000256" key="8">
    <source>
        <dbReference type="SAM" id="Phobius"/>
    </source>
</evidence>
<reference evidence="9 10" key="1">
    <citation type="submission" date="2016-10" db="EMBL/GenBank/DDBJ databases">
        <authorList>
            <person name="de Groot N.N."/>
        </authorList>
    </citation>
    <scope>NUCLEOTIDE SEQUENCE [LARGE SCALE GENOMIC DNA]</scope>
    <source>
        <strain evidence="9 10">A-4</strain>
    </source>
</reference>
<dbReference type="EMBL" id="FMXP01000004">
    <property type="protein sequence ID" value="SDB06544.1"/>
    <property type="molecule type" value="Genomic_DNA"/>
</dbReference>
<accession>A0A1G6ADN6</accession>
<organism evidence="9 10">
    <name type="scientific">Streptococcus henryi</name>
    <dbReference type="NCBI Taxonomy" id="439219"/>
    <lineage>
        <taxon>Bacteria</taxon>
        <taxon>Bacillati</taxon>
        <taxon>Bacillota</taxon>
        <taxon>Bacilli</taxon>
        <taxon>Lactobacillales</taxon>
        <taxon>Streptococcaceae</taxon>
        <taxon>Streptococcus</taxon>
    </lineage>
</organism>
<evidence type="ECO:0000256" key="1">
    <source>
        <dbReference type="ARBA" id="ARBA00009379"/>
    </source>
</evidence>
<dbReference type="GO" id="GO:0031640">
    <property type="term" value="P:killing of cells of another organism"/>
    <property type="evidence" value="ECO:0007669"/>
    <property type="project" value="UniProtKB-UniRule"/>
</dbReference>
<keyword evidence="8" id="KW-1133">Transmembrane helix</keyword>
<evidence type="ECO:0000256" key="6">
    <source>
        <dbReference type="ARBA" id="ARBA00023048"/>
    </source>
</evidence>
<sequence>MMNATENQIFVETVSDQELEMLIGGADRGWIKTLTKDCPNVISSICAGTIITACKIVLNLLPSNFLK</sequence>
<dbReference type="GO" id="GO:0042742">
    <property type="term" value="P:defense response to bacterium"/>
    <property type="evidence" value="ECO:0007669"/>
    <property type="project" value="UniProtKB-UniRule"/>
</dbReference>
<comment type="PTM">
    <text evidence="7">Maturation of lantibiotics involves the enzymatic conversion of Thr, and Ser into dehydrated AA and the formation of thioether bonds with cysteine. This is followed by membrane translocation and cleavage of the modified precursor.</text>
</comment>
<keyword evidence="2 7" id="KW-0929">Antimicrobial</keyword>
<evidence type="ECO:0000313" key="9">
    <source>
        <dbReference type="EMBL" id="SDB06544.1"/>
    </source>
</evidence>
<evidence type="ECO:0000256" key="4">
    <source>
        <dbReference type="ARBA" id="ARBA00022789"/>
    </source>
</evidence>
<dbReference type="GO" id="GO:0005102">
    <property type="term" value="F:signaling receptor binding"/>
    <property type="evidence" value="ECO:0007669"/>
    <property type="project" value="UniProtKB-KW"/>
</dbReference>
<evidence type="ECO:0000256" key="7">
    <source>
        <dbReference type="RuleBase" id="RU362078"/>
    </source>
</evidence>
<keyword evidence="6 7" id="KW-0078">Bacteriocin</keyword>
<keyword evidence="4 7" id="KW-0425">Lantibiotic</keyword>
<evidence type="ECO:0000256" key="3">
    <source>
        <dbReference type="ARBA" id="ARBA00022784"/>
    </source>
</evidence>
<comment type="similarity">
    <text evidence="1 7">Belongs to the type A lantibiotic family.</text>
</comment>
<dbReference type="GO" id="GO:0005576">
    <property type="term" value="C:extracellular region"/>
    <property type="evidence" value="ECO:0007669"/>
    <property type="project" value="InterPro"/>
</dbReference>
<name>A0A1G6ADN6_9STRE</name>
<dbReference type="InterPro" id="IPR007682">
    <property type="entry name" value="Lantibiotic_typ-A_Lactobact"/>
</dbReference>
<keyword evidence="8" id="KW-0812">Transmembrane</keyword>
<keyword evidence="8" id="KW-0472">Membrane</keyword>
<dbReference type="STRING" id="439219.SAMN02910293_00313"/>